<dbReference type="Gene3D" id="3.20.20.140">
    <property type="entry name" value="Metal-dependent hydrolases"/>
    <property type="match status" value="1"/>
</dbReference>
<gene>
    <name evidence="2" type="ORF">BMF97_16675</name>
</gene>
<feature type="binding site" evidence="1">
    <location>
        <position position="122"/>
    </location>
    <ligand>
        <name>a divalent metal cation</name>
        <dbReference type="ChEBI" id="CHEBI:60240"/>
        <label>2</label>
    </ligand>
</feature>
<evidence type="ECO:0000313" key="2">
    <source>
        <dbReference type="EMBL" id="OOH93110.1"/>
    </source>
</evidence>
<keyword evidence="3" id="KW-1185">Reference proteome</keyword>
<dbReference type="PIRSF" id="PIRSF005902">
    <property type="entry name" value="DNase_TatD"/>
    <property type="match status" value="1"/>
</dbReference>
<protein>
    <submittedName>
        <fullName evidence="2">Deoxyribonuclease</fullName>
    </submittedName>
</protein>
<dbReference type="Pfam" id="PF01026">
    <property type="entry name" value="TatD_DNase"/>
    <property type="match status" value="1"/>
</dbReference>
<dbReference type="Proteomes" id="UP000188947">
    <property type="component" value="Unassembled WGS sequence"/>
</dbReference>
<dbReference type="PANTHER" id="PTHR46124">
    <property type="entry name" value="D-AMINOACYL-TRNA DEACYLASE"/>
    <property type="match status" value="1"/>
</dbReference>
<dbReference type="OrthoDB" id="664222at2"/>
<evidence type="ECO:0000256" key="1">
    <source>
        <dbReference type="PIRSR" id="PIRSR005902-1"/>
    </source>
</evidence>
<comment type="caution">
    <text evidence="2">The sequence shown here is derived from an EMBL/GenBank/DDBJ whole genome shotgun (WGS) entry which is preliminary data.</text>
</comment>
<dbReference type="eggNOG" id="COG0084">
    <property type="taxonomic scope" value="Bacteria"/>
</dbReference>
<keyword evidence="1" id="KW-0479">Metal-binding</keyword>
<name>A0A1T3F1Q9_ELIME</name>
<feature type="binding site" evidence="1">
    <location>
        <position position="100"/>
    </location>
    <ligand>
        <name>a divalent metal cation</name>
        <dbReference type="ChEBI" id="CHEBI:60240"/>
        <label>2</label>
    </ligand>
</feature>
<dbReference type="SUPFAM" id="SSF51556">
    <property type="entry name" value="Metallo-dependent hydrolases"/>
    <property type="match status" value="1"/>
</dbReference>
<dbReference type="RefSeq" id="WP_077564806.1">
    <property type="nucleotide sequence ID" value="NZ_CP016378.1"/>
</dbReference>
<sequence length="208" mass="23992">MQFDFHHHHKTTEYHGIYNKSTAEDFYPEFFSVGLHPQDIGSDWLVKVRDVHQSAMAQKCLSIGECGLDAYVKTTLEEQIKVFKSQISIAEELNKPLTIHCVRRFNEVIQVCKDVRIPKIIHGFNKRETIAVSLLKNGFYLSFGVSLLNNLSLQNIFREIPQEMFVLETDTSDIGINTVYEKAARIRNISTEQLENIVDNNLKTIFGW</sequence>
<dbReference type="STRING" id="238.BBD35_05960"/>
<dbReference type="InterPro" id="IPR032466">
    <property type="entry name" value="Metal_Hydrolase"/>
</dbReference>
<proteinExistence type="predicted"/>
<feature type="binding site" evidence="1">
    <location>
        <position position="170"/>
    </location>
    <ligand>
        <name>a divalent metal cation</name>
        <dbReference type="ChEBI" id="CHEBI:60240"/>
        <label>1</label>
    </ligand>
</feature>
<reference evidence="2 3" key="1">
    <citation type="submission" date="2016-11" db="EMBL/GenBank/DDBJ databases">
        <title>Genome sequence and comparative genomic analysis of clinical strain Elizabethkingia meningoseptica 61421 PRCM.</title>
        <authorList>
            <person name="Wang M."/>
            <person name="Hu S."/>
            <person name="Cao L."/>
            <person name="Jiang T."/>
            <person name="Zhou Y."/>
            <person name="Ming D."/>
        </authorList>
    </citation>
    <scope>NUCLEOTIDE SEQUENCE [LARGE SCALE GENOMIC DNA]</scope>
    <source>
        <strain evidence="2 3">61421 PRCM</strain>
    </source>
</reference>
<dbReference type="GO" id="GO:0005829">
    <property type="term" value="C:cytosol"/>
    <property type="evidence" value="ECO:0007669"/>
    <property type="project" value="TreeGrafter"/>
</dbReference>
<organism evidence="2 3">
    <name type="scientific">Elizabethkingia meningoseptica</name>
    <name type="common">Chryseobacterium meningosepticum</name>
    <dbReference type="NCBI Taxonomy" id="238"/>
    <lineage>
        <taxon>Bacteria</taxon>
        <taxon>Pseudomonadati</taxon>
        <taxon>Bacteroidota</taxon>
        <taxon>Flavobacteriia</taxon>
        <taxon>Flavobacteriales</taxon>
        <taxon>Weeksellaceae</taxon>
        <taxon>Elizabethkingia</taxon>
    </lineage>
</organism>
<dbReference type="GO" id="GO:0016788">
    <property type="term" value="F:hydrolase activity, acting on ester bonds"/>
    <property type="evidence" value="ECO:0007669"/>
    <property type="project" value="InterPro"/>
</dbReference>
<dbReference type="PANTHER" id="PTHR46124:SF2">
    <property type="entry name" value="D-AMINOACYL-TRNA DEACYLASE"/>
    <property type="match status" value="1"/>
</dbReference>
<dbReference type="AlphaFoldDB" id="A0A1T3F1Q9"/>
<dbReference type="EMBL" id="MPOG01000019">
    <property type="protein sequence ID" value="OOH93110.1"/>
    <property type="molecule type" value="Genomic_DNA"/>
</dbReference>
<dbReference type="InterPro" id="IPR001130">
    <property type="entry name" value="TatD-like"/>
</dbReference>
<accession>A0A1T3F1Q9</accession>
<evidence type="ECO:0000313" key="3">
    <source>
        <dbReference type="Proteomes" id="UP000188947"/>
    </source>
</evidence>
<feature type="binding site" evidence="1">
    <location>
        <position position="65"/>
    </location>
    <ligand>
        <name>a divalent metal cation</name>
        <dbReference type="ChEBI" id="CHEBI:60240"/>
        <label>1</label>
    </ligand>
</feature>
<dbReference type="GO" id="GO:0046872">
    <property type="term" value="F:metal ion binding"/>
    <property type="evidence" value="ECO:0007669"/>
    <property type="project" value="UniProtKB-KW"/>
</dbReference>